<proteinExistence type="predicted"/>
<evidence type="ECO:0000313" key="7">
    <source>
        <dbReference type="Proteomes" id="UP001597478"/>
    </source>
</evidence>
<sequence length="309" mass="32698">MRFTVQFPLDDAESADTAVDAEQVAEFARVAESSGFDAIGFTEHPAPSAEWVFGAYGHASLDPFAALAYCAAVTTRIRLLTYLAVVPYRHPLLTAKAATTVDRLSNGRLVLGIGAGYLREEFAVLGTPFEDRTDRFENAVAALVTAWSGAAVVPTEHGPIETALRPHPVQRTGPPLWVGGNSRRSRRIVARYGGGWAPLLVDGGLAGELSTAGIGSLTGLRRAVDDLHELTAAEGRDPAAIDVLVKGSFSRIRAGAATDEHLDMVGRLADAGATSVVLHPMAPTRAGLLDVLREYGADVISRVRPPARA</sequence>
<accession>A0ABW5W568</accession>
<dbReference type="PANTHER" id="PTHR42847">
    <property type="entry name" value="ALKANESULFONATE MONOOXYGENASE"/>
    <property type="match status" value="1"/>
</dbReference>
<evidence type="ECO:0000259" key="5">
    <source>
        <dbReference type="Pfam" id="PF00296"/>
    </source>
</evidence>
<keyword evidence="3 6" id="KW-0560">Oxidoreductase</keyword>
<evidence type="ECO:0000256" key="2">
    <source>
        <dbReference type="ARBA" id="ARBA00022643"/>
    </source>
</evidence>
<dbReference type="Gene3D" id="3.20.20.30">
    <property type="entry name" value="Luciferase-like domain"/>
    <property type="match status" value="1"/>
</dbReference>
<dbReference type="InterPro" id="IPR011251">
    <property type="entry name" value="Luciferase-like_dom"/>
</dbReference>
<protein>
    <submittedName>
        <fullName evidence="6">TIGR03619 family F420-dependent LLM class oxidoreductase</fullName>
        <ecNumber evidence="6">1.-.-.-</ecNumber>
    </submittedName>
</protein>
<dbReference type="Pfam" id="PF00296">
    <property type="entry name" value="Bac_luciferase"/>
    <property type="match status" value="1"/>
</dbReference>
<dbReference type="NCBIfam" id="TIGR03619">
    <property type="entry name" value="F420_Rv2161c"/>
    <property type="match status" value="1"/>
</dbReference>
<keyword evidence="2" id="KW-0288">FMN</keyword>
<dbReference type="GO" id="GO:0016491">
    <property type="term" value="F:oxidoreductase activity"/>
    <property type="evidence" value="ECO:0007669"/>
    <property type="project" value="UniProtKB-KW"/>
</dbReference>
<dbReference type="EC" id="1.-.-.-" evidence="6"/>
<dbReference type="InterPro" id="IPR036661">
    <property type="entry name" value="Luciferase-like_sf"/>
</dbReference>
<evidence type="ECO:0000313" key="6">
    <source>
        <dbReference type="EMBL" id="MFD2798277.1"/>
    </source>
</evidence>
<dbReference type="InterPro" id="IPR019921">
    <property type="entry name" value="Lucif-like_OxRdtase_Rv2161c"/>
</dbReference>
<dbReference type="Proteomes" id="UP001597478">
    <property type="component" value="Unassembled WGS sequence"/>
</dbReference>
<organism evidence="6 7">
    <name type="scientific">Prauserella oleivorans</name>
    <dbReference type="NCBI Taxonomy" id="1478153"/>
    <lineage>
        <taxon>Bacteria</taxon>
        <taxon>Bacillati</taxon>
        <taxon>Actinomycetota</taxon>
        <taxon>Actinomycetes</taxon>
        <taxon>Pseudonocardiales</taxon>
        <taxon>Pseudonocardiaceae</taxon>
        <taxon>Prauserella</taxon>
    </lineage>
</organism>
<name>A0ABW5W568_9PSEU</name>
<keyword evidence="4" id="KW-0503">Monooxygenase</keyword>
<gene>
    <name evidence="6" type="ORF">ACFS2C_02590</name>
</gene>
<reference evidence="7" key="1">
    <citation type="journal article" date="2019" name="Int. J. Syst. Evol. Microbiol.">
        <title>The Global Catalogue of Microorganisms (GCM) 10K type strain sequencing project: providing services to taxonomists for standard genome sequencing and annotation.</title>
        <authorList>
            <consortium name="The Broad Institute Genomics Platform"/>
            <consortium name="The Broad Institute Genome Sequencing Center for Infectious Disease"/>
            <person name="Wu L."/>
            <person name="Ma J."/>
        </authorList>
    </citation>
    <scope>NUCLEOTIDE SEQUENCE [LARGE SCALE GENOMIC DNA]</scope>
    <source>
        <strain evidence="7">IBRC-M 10906</strain>
    </source>
</reference>
<dbReference type="RefSeq" id="WP_377383728.1">
    <property type="nucleotide sequence ID" value="NZ_JBHSAN010000001.1"/>
</dbReference>
<dbReference type="InterPro" id="IPR050172">
    <property type="entry name" value="SsuD_RutA_monooxygenase"/>
</dbReference>
<dbReference type="PANTHER" id="PTHR42847:SF4">
    <property type="entry name" value="ALKANESULFONATE MONOOXYGENASE-RELATED"/>
    <property type="match status" value="1"/>
</dbReference>
<dbReference type="SUPFAM" id="SSF51679">
    <property type="entry name" value="Bacterial luciferase-like"/>
    <property type="match status" value="1"/>
</dbReference>
<feature type="domain" description="Luciferase-like" evidence="5">
    <location>
        <begin position="1"/>
        <end position="249"/>
    </location>
</feature>
<dbReference type="EMBL" id="JBHUOF010000003">
    <property type="protein sequence ID" value="MFD2798277.1"/>
    <property type="molecule type" value="Genomic_DNA"/>
</dbReference>
<keyword evidence="7" id="KW-1185">Reference proteome</keyword>
<evidence type="ECO:0000256" key="1">
    <source>
        <dbReference type="ARBA" id="ARBA00022630"/>
    </source>
</evidence>
<comment type="caution">
    <text evidence="6">The sequence shown here is derived from an EMBL/GenBank/DDBJ whole genome shotgun (WGS) entry which is preliminary data.</text>
</comment>
<keyword evidence="1" id="KW-0285">Flavoprotein</keyword>
<evidence type="ECO:0000256" key="3">
    <source>
        <dbReference type="ARBA" id="ARBA00023002"/>
    </source>
</evidence>
<evidence type="ECO:0000256" key="4">
    <source>
        <dbReference type="ARBA" id="ARBA00023033"/>
    </source>
</evidence>